<evidence type="ECO:0000313" key="2">
    <source>
        <dbReference type="Proteomes" id="UP001165565"/>
    </source>
</evidence>
<reference evidence="1" key="1">
    <citation type="submission" date="2022-06" db="EMBL/GenBank/DDBJ databases">
        <title>Sphingomonas sp. nov. isolated from rhizosphere soil of tomato.</title>
        <authorList>
            <person name="Dong H."/>
            <person name="Gao R."/>
        </authorList>
    </citation>
    <scope>NUCLEOTIDE SEQUENCE</scope>
    <source>
        <strain evidence="1">MMSM24</strain>
    </source>
</reference>
<dbReference type="RefSeq" id="WP_265269255.1">
    <property type="nucleotide sequence ID" value="NZ_JANFAU010000002.1"/>
</dbReference>
<keyword evidence="2" id="KW-1185">Reference proteome</keyword>
<protein>
    <submittedName>
        <fullName evidence="1">Uncharacterized protein</fullName>
    </submittedName>
</protein>
<dbReference type="AlphaFoldDB" id="A0AA41Z839"/>
<sequence>MRQLTELEYLDARQRKSAAMALSTADPCVARVHREFAERYAAELRSRGVVMRDSGFPRHIAIH</sequence>
<evidence type="ECO:0000313" key="1">
    <source>
        <dbReference type="EMBL" id="MCW6535732.1"/>
    </source>
</evidence>
<dbReference type="Proteomes" id="UP001165565">
    <property type="component" value="Unassembled WGS sequence"/>
</dbReference>
<comment type="caution">
    <text evidence="1">The sequence shown here is derived from an EMBL/GenBank/DDBJ whole genome shotgun (WGS) entry which is preliminary data.</text>
</comment>
<name>A0AA41Z839_9SPHN</name>
<dbReference type="EMBL" id="JANFAV010000008">
    <property type="protein sequence ID" value="MCW6535732.1"/>
    <property type="molecule type" value="Genomic_DNA"/>
</dbReference>
<gene>
    <name evidence="1" type="ORF">NEE01_13185</name>
</gene>
<organism evidence="1 2">
    <name type="scientific">Sphingomonas lycopersici</name>
    <dbReference type="NCBI Taxonomy" id="2951807"/>
    <lineage>
        <taxon>Bacteria</taxon>
        <taxon>Pseudomonadati</taxon>
        <taxon>Pseudomonadota</taxon>
        <taxon>Alphaproteobacteria</taxon>
        <taxon>Sphingomonadales</taxon>
        <taxon>Sphingomonadaceae</taxon>
        <taxon>Sphingomonas</taxon>
    </lineage>
</organism>
<accession>A0AA41Z839</accession>
<proteinExistence type="predicted"/>